<keyword evidence="2" id="KW-1185">Reference proteome</keyword>
<reference evidence="1 2" key="1">
    <citation type="submission" date="2021-06" db="EMBL/GenBank/DDBJ databases">
        <authorList>
            <person name="Kallberg Y."/>
            <person name="Tangrot J."/>
            <person name="Rosling A."/>
        </authorList>
    </citation>
    <scope>NUCLEOTIDE SEQUENCE [LARGE SCALE GENOMIC DNA]</scope>
    <source>
        <strain evidence="1 2">120-4 pot B 10/14</strain>
    </source>
</reference>
<dbReference type="Proteomes" id="UP000789901">
    <property type="component" value="Unassembled WGS sequence"/>
</dbReference>
<accession>A0ABN7VV83</accession>
<name>A0ABN7VV83_GIGMA</name>
<dbReference type="EMBL" id="CAJVQB010023384">
    <property type="protein sequence ID" value="CAG8801725.1"/>
    <property type="molecule type" value="Genomic_DNA"/>
</dbReference>
<feature type="non-terminal residue" evidence="1">
    <location>
        <position position="1"/>
    </location>
</feature>
<evidence type="ECO:0000313" key="1">
    <source>
        <dbReference type="EMBL" id="CAG8801725.1"/>
    </source>
</evidence>
<gene>
    <name evidence="1" type="ORF">GMARGA_LOCUS23253</name>
</gene>
<organism evidence="1 2">
    <name type="scientific">Gigaspora margarita</name>
    <dbReference type="NCBI Taxonomy" id="4874"/>
    <lineage>
        <taxon>Eukaryota</taxon>
        <taxon>Fungi</taxon>
        <taxon>Fungi incertae sedis</taxon>
        <taxon>Mucoromycota</taxon>
        <taxon>Glomeromycotina</taxon>
        <taxon>Glomeromycetes</taxon>
        <taxon>Diversisporales</taxon>
        <taxon>Gigasporaceae</taxon>
        <taxon>Gigaspora</taxon>
    </lineage>
</organism>
<protein>
    <submittedName>
        <fullName evidence="1">20690_t:CDS:1</fullName>
    </submittedName>
</protein>
<evidence type="ECO:0000313" key="2">
    <source>
        <dbReference type="Proteomes" id="UP000789901"/>
    </source>
</evidence>
<comment type="caution">
    <text evidence="1">The sequence shown here is derived from an EMBL/GenBank/DDBJ whole genome shotgun (WGS) entry which is preliminary data.</text>
</comment>
<proteinExistence type="predicted"/>
<sequence length="144" mass="16148">SLTEPVNHEDTSVSSNADINKNDLDCVVIPEISPQKRKLYIDNTSEEVGDHISESSSKEMVPTSSNYSELSTKKKIFKQKNKRKKKATIRKTVPGTKNAFDLMHLKKQKNARITNHNDIPNVFIVSSNAITRKKASRSSIHSLA</sequence>